<evidence type="ECO:0000313" key="2">
    <source>
        <dbReference type="Proteomes" id="UP000095746"/>
    </source>
</evidence>
<dbReference type="EMBL" id="CYZT01000146">
    <property type="protein sequence ID" value="CUO69824.1"/>
    <property type="molecule type" value="Genomic_DNA"/>
</dbReference>
<reference evidence="1 2" key="1">
    <citation type="submission" date="2015-09" db="EMBL/GenBank/DDBJ databases">
        <authorList>
            <consortium name="Pathogen Informatics"/>
        </authorList>
    </citation>
    <scope>NUCLEOTIDE SEQUENCE [LARGE SCALE GENOMIC DNA]</scope>
    <source>
        <strain evidence="1 2">2789STDY5608854</strain>
    </source>
</reference>
<sequence>MDKAFTVSLCNPDKDTYVTLELPADPYTILDAWERLRPAPDTRVEWEIEDYGEFPVLFPGLQSGEGFPALNALAERLVSLSEQQRTAFEGLVRLESSRSGIIPLRTFAALAEQAEHCQVVPEATDDASLGRVYAANGSIPAVKDVPDKVFELLDFQLLGRRIRQSAGGVFTKQGYVVPDGNWKPTEGQEPRIAPEAPTGFFRLELQLGEERAELTLPAGQELVEVRERMEAVGLPNCAVTAFHSRVPQLPAAWATPERLDTLNCLAIRLMVLAERDSLALIKYKAVLEVSSISSLEDAMALTERLDAYNLNWAAASPEDVARGELRRSMGEENADLLCRYLNLYGYGETLIQQYGGELTDYGLLTRADGQPVQKPLPPQPGLNGMGMRCP</sequence>
<proteinExistence type="predicted"/>
<dbReference type="AlphaFoldDB" id="A0A174H4J9"/>
<evidence type="ECO:0008006" key="3">
    <source>
        <dbReference type="Google" id="ProtNLM"/>
    </source>
</evidence>
<name>A0A174H4J9_FLAPL</name>
<evidence type="ECO:0000313" key="1">
    <source>
        <dbReference type="EMBL" id="CUO69824.1"/>
    </source>
</evidence>
<dbReference type="Proteomes" id="UP000095746">
    <property type="component" value="Unassembled WGS sequence"/>
</dbReference>
<gene>
    <name evidence="1" type="ORF">ERS852411_01995</name>
</gene>
<accession>A0A174H4J9</accession>
<dbReference type="Pfam" id="PF07275">
    <property type="entry name" value="ArdA"/>
    <property type="match status" value="1"/>
</dbReference>
<dbReference type="InterPro" id="IPR009899">
    <property type="entry name" value="ArdA"/>
</dbReference>
<protein>
    <recommendedName>
        <fullName evidence="3">Antirestriction protein (ArdA)</fullName>
    </recommendedName>
</protein>
<organism evidence="1 2">
    <name type="scientific">Flavonifractor plautii</name>
    <name type="common">Fusobacterium plautii</name>
    <dbReference type="NCBI Taxonomy" id="292800"/>
    <lineage>
        <taxon>Bacteria</taxon>
        <taxon>Bacillati</taxon>
        <taxon>Bacillota</taxon>
        <taxon>Clostridia</taxon>
        <taxon>Eubacteriales</taxon>
        <taxon>Oscillospiraceae</taxon>
        <taxon>Flavonifractor</taxon>
    </lineage>
</organism>
<dbReference type="RefSeq" id="WP_138308697.1">
    <property type="nucleotide sequence ID" value="NZ_JADNCN010000100.1"/>
</dbReference>